<dbReference type="InterPro" id="IPR002591">
    <property type="entry name" value="Phosphodiest/P_Trfase"/>
</dbReference>
<dbReference type="Pfam" id="PF01663">
    <property type="entry name" value="Phosphodiest"/>
    <property type="match status" value="1"/>
</dbReference>
<name>A0ABD6ETJ5_9BILA</name>
<feature type="transmembrane region" description="Helical" evidence="1">
    <location>
        <begin position="455"/>
        <end position="473"/>
    </location>
</feature>
<feature type="signal peptide" evidence="2">
    <location>
        <begin position="1"/>
        <end position="18"/>
    </location>
</feature>
<evidence type="ECO:0000256" key="1">
    <source>
        <dbReference type="SAM" id="Phobius"/>
    </source>
</evidence>
<keyword evidence="2" id="KW-0732">Signal</keyword>
<sequence>MQSIIFSILPVFAPCILAENLIVIMLDGVGNSLLKQTEYDSSSGFGLLTENGVTSEYVTPVFPSQGYPNWYSLVTGLYAENHGITADYMWDERSGMGFHRGASREDYDEIWWTQQPDPIWYTAGKSGMDVHCYWYANCHWPHIDMIVQVPIERQFNDSLPEQSEELPNYFPAIIERIKKYQSYKQQFFLIRYAGVANALRAYGSKSPEVKQAIHRTDQYLYDLQKRLDENGLFSETNLVVVSDHGTHPVDIEEQFYIEDCLSDYSRIQKLVNIHSFMMIFPQNDSIDDVFFELKVCDQWAPEGDLDDDLTPLVNVYRASELPGDLNWKNSRFMSPIVIMTQPGVVVLTRELPTIPNIDFSKDVRETGGWSNALDTMHGIFLSRGPAFKSNHLHPPIKMVDIYQLLTNVLAIEPAHPHNGTWTTIEDMLSDNWEGKSVGELANSARPLRSLLITRFLSFYVIIMSVMTSAGVLLSSL</sequence>
<proteinExistence type="predicted"/>
<keyword evidence="1" id="KW-1133">Transmembrane helix</keyword>
<dbReference type="PANTHER" id="PTHR10151">
    <property type="entry name" value="ECTONUCLEOTIDE PYROPHOSPHATASE/PHOSPHODIESTERASE"/>
    <property type="match status" value="1"/>
</dbReference>
<dbReference type="AlphaFoldDB" id="A0ABD6ETJ5"/>
<keyword evidence="1" id="KW-0472">Membrane</keyword>
<keyword evidence="1" id="KW-0812">Transmembrane</keyword>
<reference evidence="3 4" key="1">
    <citation type="submission" date="2024-08" db="EMBL/GenBank/DDBJ databases">
        <title>Gnathostoma spinigerum genome.</title>
        <authorList>
            <person name="Gonzalez-Bertolin B."/>
            <person name="Monzon S."/>
            <person name="Zaballos A."/>
            <person name="Jimenez P."/>
            <person name="Dekumyoy P."/>
            <person name="Varona S."/>
            <person name="Cuesta I."/>
            <person name="Sumanam S."/>
            <person name="Adisakwattana P."/>
            <person name="Gasser R.B."/>
            <person name="Hernandez-Gonzalez A."/>
            <person name="Young N.D."/>
            <person name="Perteguer M.J."/>
        </authorList>
    </citation>
    <scope>NUCLEOTIDE SEQUENCE [LARGE SCALE GENOMIC DNA]</scope>
    <source>
        <strain evidence="3">AL3</strain>
        <tissue evidence="3">Liver</tissue>
    </source>
</reference>
<feature type="chain" id="PRO_5044868299" evidence="2">
    <location>
        <begin position="19"/>
        <end position="476"/>
    </location>
</feature>
<dbReference type="EMBL" id="JBGFUD010004748">
    <property type="protein sequence ID" value="MFH4979867.1"/>
    <property type="molecule type" value="Genomic_DNA"/>
</dbReference>
<evidence type="ECO:0000313" key="4">
    <source>
        <dbReference type="Proteomes" id="UP001608902"/>
    </source>
</evidence>
<evidence type="ECO:0000313" key="3">
    <source>
        <dbReference type="EMBL" id="MFH4979867.1"/>
    </source>
</evidence>
<dbReference type="InterPro" id="IPR017850">
    <property type="entry name" value="Alkaline_phosphatase_core_sf"/>
</dbReference>
<dbReference type="PANTHER" id="PTHR10151:SF111">
    <property type="entry name" value="CHOLINE-SPECIFIC GLYCEROPHOSPHODIESTER PHOSPHODIESTERASE"/>
    <property type="match status" value="1"/>
</dbReference>
<keyword evidence="4" id="KW-1185">Reference proteome</keyword>
<dbReference type="SUPFAM" id="SSF53649">
    <property type="entry name" value="Alkaline phosphatase-like"/>
    <property type="match status" value="1"/>
</dbReference>
<comment type="caution">
    <text evidence="3">The sequence shown here is derived from an EMBL/GenBank/DDBJ whole genome shotgun (WGS) entry which is preliminary data.</text>
</comment>
<protein>
    <submittedName>
        <fullName evidence="3">Uncharacterized protein</fullName>
    </submittedName>
</protein>
<accession>A0ABD6ETJ5</accession>
<evidence type="ECO:0000256" key="2">
    <source>
        <dbReference type="SAM" id="SignalP"/>
    </source>
</evidence>
<gene>
    <name evidence="3" type="ORF">AB6A40_006576</name>
</gene>
<organism evidence="3 4">
    <name type="scientific">Gnathostoma spinigerum</name>
    <dbReference type="NCBI Taxonomy" id="75299"/>
    <lineage>
        <taxon>Eukaryota</taxon>
        <taxon>Metazoa</taxon>
        <taxon>Ecdysozoa</taxon>
        <taxon>Nematoda</taxon>
        <taxon>Chromadorea</taxon>
        <taxon>Rhabditida</taxon>
        <taxon>Spirurina</taxon>
        <taxon>Gnathostomatomorpha</taxon>
        <taxon>Gnathostomatoidea</taxon>
        <taxon>Gnathostomatidae</taxon>
        <taxon>Gnathostoma</taxon>
    </lineage>
</organism>
<dbReference type="CDD" id="cd16018">
    <property type="entry name" value="Enpp"/>
    <property type="match status" value="1"/>
</dbReference>
<dbReference type="Proteomes" id="UP001608902">
    <property type="component" value="Unassembled WGS sequence"/>
</dbReference>
<dbReference type="Gene3D" id="3.40.720.10">
    <property type="entry name" value="Alkaline Phosphatase, subunit A"/>
    <property type="match status" value="1"/>
</dbReference>